<feature type="domain" description="Amine oxidase" evidence="1">
    <location>
        <begin position="71"/>
        <end position="604"/>
    </location>
</feature>
<sequence length="654" mass="72929">MAQVSSPPTKSPATDPVNWFARNIIKKYQDAHDPVVRNDKPAVPLYQALGSPAHIPASSDCNKVAIIGGGIGGLYAAYLLQSVQIPYTIYEASKRTGGRLYTCKTFNNPDSQSDIDTGATRTPKTPITQNKPNSQWDYIDMGAMRFPETPIMRQLFDLFEELKLNKLDYYLQDREANSTLLYNGIRRKRGHSDIHTAAHFLFPGVPHEIDLIGVHDCMQNVTKPFKDALKRDAPKEDAQKKVVKAGGDEGYKLLMEHDIYSTRAYMQGRRKDYKPELDKKKLMPYPVMVVNWCETIGQNTSSFDSALTEAVLEELTFEDPDEKEAKWYSIEGGSSEIAEKLLQHLKRQGGALHDLQTETPVTALQAHHDTNHQFMAVQTAKGGVEHFGHVITTTTLPCLRAMDLSRAELDIWQSLAVRSLSYTSAVKIGVKFRTAWWQNDALMKKYGAFGKIVGGQSFTDRLVRRVVYPSHGVDDSLPSTVLMACYGTDADAQPWAGLAAPEAAAVLKNTVINDLVDIHGFNDAGREFLNNAWQNAVIQHWGLDPYTLGSWGFFSPGQFAMTYSVLTRPAAGGMLHFAGEGVSARHGWIIGAIEASKRAVCEILISSYPEKLPDFEKRWSMPEAWTLELLAKQIAISMHYWDKGRVGPEKSDID</sequence>
<dbReference type="PANTHER" id="PTHR10742">
    <property type="entry name" value="FLAVIN MONOAMINE OXIDASE"/>
    <property type="match status" value="1"/>
</dbReference>
<dbReference type="InterPro" id="IPR050281">
    <property type="entry name" value="Flavin_monoamine_oxidase"/>
</dbReference>
<name>A0A9P3LGG2_9APHY</name>
<dbReference type="Gene3D" id="3.90.660.10">
    <property type="match status" value="1"/>
</dbReference>
<dbReference type="PANTHER" id="PTHR10742:SF342">
    <property type="entry name" value="AMINE OXIDASE"/>
    <property type="match status" value="1"/>
</dbReference>
<dbReference type="GO" id="GO:0001716">
    <property type="term" value="F:L-amino-acid oxidase activity"/>
    <property type="evidence" value="ECO:0007669"/>
    <property type="project" value="TreeGrafter"/>
</dbReference>
<dbReference type="SUPFAM" id="SSF54373">
    <property type="entry name" value="FAD-linked reductases, C-terminal domain"/>
    <property type="match status" value="1"/>
</dbReference>
<dbReference type="OrthoDB" id="7777654at2759"/>
<dbReference type="EMBL" id="BPQB01000033">
    <property type="protein sequence ID" value="GJE93594.1"/>
    <property type="molecule type" value="Genomic_DNA"/>
</dbReference>
<accession>A0A9P3LGG2</accession>
<dbReference type="Proteomes" id="UP000703269">
    <property type="component" value="Unassembled WGS sequence"/>
</dbReference>
<dbReference type="InterPro" id="IPR036188">
    <property type="entry name" value="FAD/NAD-bd_sf"/>
</dbReference>
<dbReference type="GO" id="GO:0009063">
    <property type="term" value="P:amino acid catabolic process"/>
    <property type="evidence" value="ECO:0007669"/>
    <property type="project" value="TreeGrafter"/>
</dbReference>
<organism evidence="2 3">
    <name type="scientific">Phanerochaete sordida</name>
    <dbReference type="NCBI Taxonomy" id="48140"/>
    <lineage>
        <taxon>Eukaryota</taxon>
        <taxon>Fungi</taxon>
        <taxon>Dikarya</taxon>
        <taxon>Basidiomycota</taxon>
        <taxon>Agaricomycotina</taxon>
        <taxon>Agaricomycetes</taxon>
        <taxon>Polyporales</taxon>
        <taxon>Phanerochaetaceae</taxon>
        <taxon>Phanerochaete</taxon>
    </lineage>
</organism>
<reference evidence="2 3" key="1">
    <citation type="submission" date="2021-08" db="EMBL/GenBank/DDBJ databases">
        <title>Draft Genome Sequence of Phanerochaete sordida strain YK-624.</title>
        <authorList>
            <person name="Mori T."/>
            <person name="Dohra H."/>
            <person name="Suzuki T."/>
            <person name="Kawagishi H."/>
            <person name="Hirai H."/>
        </authorList>
    </citation>
    <scope>NUCLEOTIDE SEQUENCE [LARGE SCALE GENOMIC DNA]</scope>
    <source>
        <strain evidence="2 3">YK-624</strain>
    </source>
</reference>
<evidence type="ECO:0000259" key="1">
    <source>
        <dbReference type="Pfam" id="PF01593"/>
    </source>
</evidence>
<dbReference type="InterPro" id="IPR002937">
    <property type="entry name" value="Amino_oxidase"/>
</dbReference>
<protein>
    <submittedName>
        <fullName evidence="2">FAD/NAD-binding domain-containing protein</fullName>
    </submittedName>
</protein>
<dbReference type="SUPFAM" id="SSF51905">
    <property type="entry name" value="FAD/NAD(P)-binding domain"/>
    <property type="match status" value="1"/>
</dbReference>
<evidence type="ECO:0000313" key="2">
    <source>
        <dbReference type="EMBL" id="GJE93594.1"/>
    </source>
</evidence>
<dbReference type="Pfam" id="PF01593">
    <property type="entry name" value="Amino_oxidase"/>
    <property type="match status" value="1"/>
</dbReference>
<keyword evidence="3" id="KW-1185">Reference proteome</keyword>
<evidence type="ECO:0000313" key="3">
    <source>
        <dbReference type="Proteomes" id="UP000703269"/>
    </source>
</evidence>
<gene>
    <name evidence="2" type="ORF">PsYK624_097540</name>
</gene>
<proteinExistence type="predicted"/>
<comment type="caution">
    <text evidence="2">The sequence shown here is derived from an EMBL/GenBank/DDBJ whole genome shotgun (WGS) entry which is preliminary data.</text>
</comment>
<dbReference type="Gene3D" id="3.50.50.60">
    <property type="entry name" value="FAD/NAD(P)-binding domain"/>
    <property type="match status" value="1"/>
</dbReference>
<dbReference type="AlphaFoldDB" id="A0A9P3LGG2"/>
<dbReference type="Gene3D" id="1.20.1440.240">
    <property type="match status" value="1"/>
</dbReference>